<organism evidence="1 2">
    <name type="scientific">Candidatus Pantoea deserta</name>
    <dbReference type="NCBI Taxonomy" id="1869313"/>
    <lineage>
        <taxon>Bacteria</taxon>
        <taxon>Pseudomonadati</taxon>
        <taxon>Pseudomonadota</taxon>
        <taxon>Gammaproteobacteria</taxon>
        <taxon>Enterobacterales</taxon>
        <taxon>Erwiniaceae</taxon>
        <taxon>Pantoea</taxon>
    </lineage>
</organism>
<dbReference type="AlphaFoldDB" id="A0A3N4NT76"/>
<name>A0A3N4NT76_9GAMM</name>
<reference evidence="1 2" key="1">
    <citation type="submission" date="2018-11" db="EMBL/GenBank/DDBJ databases">
        <title>Whole genome sequencing of Pantoea sp. RIT388.</title>
        <authorList>
            <person name="Gan H.M."/>
            <person name="Hudson A.O."/>
        </authorList>
    </citation>
    <scope>NUCLEOTIDE SEQUENCE [LARGE SCALE GENOMIC DNA]</scope>
    <source>
        <strain evidence="1 2">RIT388</strain>
    </source>
</reference>
<dbReference type="EMBL" id="RMVG01000011">
    <property type="protein sequence ID" value="RPD98945.1"/>
    <property type="molecule type" value="Genomic_DNA"/>
</dbReference>
<proteinExistence type="predicted"/>
<keyword evidence="2" id="KW-1185">Reference proteome</keyword>
<accession>A0A3N4NT76</accession>
<evidence type="ECO:0000313" key="2">
    <source>
        <dbReference type="Proteomes" id="UP000281332"/>
    </source>
</evidence>
<evidence type="ECO:0000313" key="1">
    <source>
        <dbReference type="EMBL" id="RPD98945.1"/>
    </source>
</evidence>
<dbReference type="Proteomes" id="UP000281332">
    <property type="component" value="Unassembled WGS sequence"/>
</dbReference>
<protein>
    <submittedName>
        <fullName evidence="1">Uncharacterized protein</fullName>
    </submittedName>
</protein>
<sequence>MQKRLINSWLVTFCRTLLRLGDGSPSLCLATVRVPEVLMGEHQLIFLITPTCADAQVFFCLPRDYELIHSFSVNRLTLSL</sequence>
<gene>
    <name evidence="1" type="ORF">BBB56_14630</name>
</gene>
<comment type="caution">
    <text evidence="1">The sequence shown here is derived from an EMBL/GenBank/DDBJ whole genome shotgun (WGS) entry which is preliminary data.</text>
</comment>